<evidence type="ECO:0000256" key="1">
    <source>
        <dbReference type="SAM" id="MobiDB-lite"/>
    </source>
</evidence>
<feature type="region of interest" description="Disordered" evidence="1">
    <location>
        <begin position="45"/>
        <end position="120"/>
    </location>
</feature>
<feature type="compositionally biased region" description="Polar residues" evidence="1">
    <location>
        <begin position="79"/>
        <end position="89"/>
    </location>
</feature>
<feature type="compositionally biased region" description="Polar residues" evidence="1">
    <location>
        <begin position="103"/>
        <end position="112"/>
    </location>
</feature>
<dbReference type="EMBL" id="KE683196">
    <property type="protein sequence ID" value="ERE65795.1"/>
    <property type="molecule type" value="Genomic_DNA"/>
</dbReference>
<organism evidence="2 3">
    <name type="scientific">Cricetulus griseus</name>
    <name type="common">Chinese hamster</name>
    <name type="synonym">Cricetulus barabensis griseus</name>
    <dbReference type="NCBI Taxonomy" id="10029"/>
    <lineage>
        <taxon>Eukaryota</taxon>
        <taxon>Metazoa</taxon>
        <taxon>Chordata</taxon>
        <taxon>Craniata</taxon>
        <taxon>Vertebrata</taxon>
        <taxon>Euteleostomi</taxon>
        <taxon>Mammalia</taxon>
        <taxon>Eutheria</taxon>
        <taxon>Euarchontoglires</taxon>
        <taxon>Glires</taxon>
        <taxon>Rodentia</taxon>
        <taxon>Myomorpha</taxon>
        <taxon>Muroidea</taxon>
        <taxon>Cricetidae</taxon>
        <taxon>Cricetinae</taxon>
        <taxon>Cricetulus</taxon>
    </lineage>
</organism>
<gene>
    <name evidence="2" type="ORF">H671_xg19936</name>
</gene>
<reference evidence="3" key="1">
    <citation type="journal article" date="2013" name="Nat. Biotechnol.">
        <title>Chinese hamster genome sequenced from sorted chromosomes.</title>
        <authorList>
            <person name="Brinkrolf K."/>
            <person name="Rupp O."/>
            <person name="Laux H."/>
            <person name="Kollin F."/>
            <person name="Ernst W."/>
            <person name="Linke B."/>
            <person name="Kofler R."/>
            <person name="Romand S."/>
            <person name="Hesse F."/>
            <person name="Budach W.E."/>
            <person name="Galosy S."/>
            <person name="Muller D."/>
            <person name="Noll T."/>
            <person name="Wienberg J."/>
            <person name="Jostock T."/>
            <person name="Leonard M."/>
            <person name="Grillari J."/>
            <person name="Tauch A."/>
            <person name="Goesmann A."/>
            <person name="Helk B."/>
            <person name="Mott J.E."/>
            <person name="Puhler A."/>
            <person name="Borth N."/>
        </authorList>
    </citation>
    <scope>NUCLEOTIDE SEQUENCE [LARGE SCALE GENOMIC DNA]</scope>
    <source>
        <strain evidence="3">17A/GY</strain>
    </source>
</reference>
<feature type="non-terminal residue" evidence="2">
    <location>
        <position position="1"/>
    </location>
</feature>
<dbReference type="AlphaFoldDB" id="A0A061I1B9"/>
<accession>A0A061I1B9</accession>
<name>A0A061I1B9_CRIGR</name>
<evidence type="ECO:0000313" key="3">
    <source>
        <dbReference type="Proteomes" id="UP000030759"/>
    </source>
</evidence>
<evidence type="ECO:0000313" key="2">
    <source>
        <dbReference type="EMBL" id="ERE65795.1"/>
    </source>
</evidence>
<dbReference type="Proteomes" id="UP000030759">
    <property type="component" value="Unassembled WGS sequence"/>
</dbReference>
<protein>
    <submittedName>
        <fullName evidence="2">X-linked lymphocyte-regulated protein 3A-like protein</fullName>
    </submittedName>
</protein>
<feature type="non-terminal residue" evidence="2">
    <location>
        <position position="201"/>
    </location>
</feature>
<proteinExistence type="predicted"/>
<sequence>RHCLFAPAQQVPGHIATACGVLVPVSVAAMKFFSVSLLCTPSFQESCPAQRSPARPQAMSTKDQKDMERRAKRPRVDQNLPSDDSQNPDAITPAKDPAVDTSEMGSCSSGSDVQEARKPVQKRIQDFKGGFEHKLLVPELSFRPHNLCVRNCCLGSEVSRKWWHYPVPSGEEEAVWKGYKCLFQKPERKPPEYFQNPEEVT</sequence>